<protein>
    <submittedName>
        <fullName evidence="2">Uncharacterized protein</fullName>
    </submittedName>
</protein>
<name>A0ABZ2WK38_9HYPO</name>
<dbReference type="EMBL" id="CP151260">
    <property type="protein sequence ID" value="WZH40871.1"/>
    <property type="molecule type" value="Genomic_DNA"/>
</dbReference>
<evidence type="ECO:0000256" key="1">
    <source>
        <dbReference type="SAM" id="MobiDB-lite"/>
    </source>
</evidence>
<proteinExistence type="predicted"/>
<evidence type="ECO:0000313" key="3">
    <source>
        <dbReference type="Proteomes" id="UP001489902"/>
    </source>
</evidence>
<evidence type="ECO:0000313" key="2">
    <source>
        <dbReference type="EMBL" id="WZH40871.1"/>
    </source>
</evidence>
<feature type="region of interest" description="Disordered" evidence="1">
    <location>
        <begin position="83"/>
        <end position="108"/>
    </location>
</feature>
<gene>
    <name evidence="2" type="ORF">QYS62_001809</name>
</gene>
<feature type="compositionally biased region" description="Basic and acidic residues" evidence="1">
    <location>
        <begin position="88"/>
        <end position="108"/>
    </location>
</feature>
<dbReference type="Proteomes" id="UP001489902">
    <property type="component" value="Chromosome 1"/>
</dbReference>
<sequence>MGFPVEMRRKARVAKTEEDLKVWLDIIEQGGYSMVDKHMRVLVPHSCFQVLKSEEREEDRLIILSKEFHNEYDFLEEGCLQKRKKRTRGNDTSRENARERKRIRIESP</sequence>
<reference evidence="2 3" key="1">
    <citation type="submission" date="2024-04" db="EMBL/GenBank/DDBJ databases">
        <title>Complete genome sequence of Fusarium acuminatum.</title>
        <authorList>
            <person name="Lan B."/>
        </authorList>
    </citation>
    <scope>NUCLEOTIDE SEQUENCE [LARGE SCALE GENOMIC DNA]</scope>
    <source>
        <strain evidence="2">1A</strain>
    </source>
</reference>
<accession>A0ABZ2WK38</accession>
<keyword evidence="3" id="KW-1185">Reference proteome</keyword>
<organism evidence="2 3">
    <name type="scientific">Fusarium acuminatum</name>
    <dbReference type="NCBI Taxonomy" id="5515"/>
    <lineage>
        <taxon>Eukaryota</taxon>
        <taxon>Fungi</taxon>
        <taxon>Dikarya</taxon>
        <taxon>Ascomycota</taxon>
        <taxon>Pezizomycotina</taxon>
        <taxon>Sordariomycetes</taxon>
        <taxon>Hypocreomycetidae</taxon>
        <taxon>Hypocreales</taxon>
        <taxon>Nectriaceae</taxon>
        <taxon>Fusarium</taxon>
        <taxon>Fusarium tricinctum species complex</taxon>
    </lineage>
</organism>